<keyword evidence="2" id="KW-1185">Reference proteome</keyword>
<dbReference type="Proteomes" id="UP001174934">
    <property type="component" value="Unassembled WGS sequence"/>
</dbReference>
<gene>
    <name evidence="1" type="ORF">B0T17DRAFT_602823</name>
</gene>
<sequence length="145" mass="16721">MKQRPGWRIRHLSTRSNPIIDTIQRPSTSIPTYLSPQSQQQNISLSTMSSVDDVASALSTLSVGGDEFFDVWRPRFAQFEDADNDKYQTQTPRFLSVQCGRQQTLGRVLVTTSKRILRLNRLLRYTIRRLRWGMDYGKGKGEKGR</sequence>
<reference evidence="1" key="1">
    <citation type="submission" date="2023-06" db="EMBL/GenBank/DDBJ databases">
        <title>Genome-scale phylogeny and comparative genomics of the fungal order Sordariales.</title>
        <authorList>
            <consortium name="Lawrence Berkeley National Laboratory"/>
            <person name="Hensen N."/>
            <person name="Bonometti L."/>
            <person name="Westerberg I."/>
            <person name="Brannstrom I.O."/>
            <person name="Guillou S."/>
            <person name="Cros-Aarteil S."/>
            <person name="Calhoun S."/>
            <person name="Haridas S."/>
            <person name="Kuo A."/>
            <person name="Mondo S."/>
            <person name="Pangilinan J."/>
            <person name="Riley R."/>
            <person name="LaButti K."/>
            <person name="Andreopoulos B."/>
            <person name="Lipzen A."/>
            <person name="Chen C."/>
            <person name="Yanf M."/>
            <person name="Daum C."/>
            <person name="Ng V."/>
            <person name="Clum A."/>
            <person name="Steindorff A."/>
            <person name="Ohm R."/>
            <person name="Martin F."/>
            <person name="Silar P."/>
            <person name="Natvig D."/>
            <person name="Lalanne C."/>
            <person name="Gautier V."/>
            <person name="Ament-velasquez S.L."/>
            <person name="Kruys A."/>
            <person name="Hutchinson M.I."/>
            <person name="Powell A.J."/>
            <person name="Barry K."/>
            <person name="Miller A.N."/>
            <person name="Grigoriev I.V."/>
            <person name="Debuchy R."/>
            <person name="Gladieux P."/>
            <person name="Thoren M.H."/>
            <person name="Johannesson H."/>
        </authorList>
    </citation>
    <scope>NUCLEOTIDE SEQUENCE</scope>
    <source>
        <strain evidence="1">SMH3391-2</strain>
    </source>
</reference>
<evidence type="ECO:0000313" key="2">
    <source>
        <dbReference type="Proteomes" id="UP001174934"/>
    </source>
</evidence>
<name>A0AA39W4S9_9PEZI</name>
<comment type="caution">
    <text evidence="1">The sequence shown here is derived from an EMBL/GenBank/DDBJ whole genome shotgun (WGS) entry which is preliminary data.</text>
</comment>
<evidence type="ECO:0000313" key="1">
    <source>
        <dbReference type="EMBL" id="KAK0612399.1"/>
    </source>
</evidence>
<organism evidence="1 2">
    <name type="scientific">Bombardia bombarda</name>
    <dbReference type="NCBI Taxonomy" id="252184"/>
    <lineage>
        <taxon>Eukaryota</taxon>
        <taxon>Fungi</taxon>
        <taxon>Dikarya</taxon>
        <taxon>Ascomycota</taxon>
        <taxon>Pezizomycotina</taxon>
        <taxon>Sordariomycetes</taxon>
        <taxon>Sordariomycetidae</taxon>
        <taxon>Sordariales</taxon>
        <taxon>Lasiosphaeriaceae</taxon>
        <taxon>Bombardia</taxon>
    </lineage>
</organism>
<protein>
    <submittedName>
        <fullName evidence="1">Uncharacterized protein</fullName>
    </submittedName>
</protein>
<dbReference type="AlphaFoldDB" id="A0AA39W4S9"/>
<accession>A0AA39W4S9</accession>
<dbReference type="EMBL" id="JAULSR010000009">
    <property type="protein sequence ID" value="KAK0612399.1"/>
    <property type="molecule type" value="Genomic_DNA"/>
</dbReference>
<proteinExistence type="predicted"/>